<sequence length="86" mass="9380">MADSPVEIQAGPDLDAPADEIITAALGEILELDDVDPHFGFFDLGLTSATALRLVRVLRTRWPDIRIIDVFDNPTVADLAAHLERA</sequence>
<dbReference type="EMBL" id="BONJ01000028">
    <property type="protein sequence ID" value="GIG16710.1"/>
    <property type="molecule type" value="Genomic_DNA"/>
</dbReference>
<keyword evidence="2" id="KW-0597">Phosphoprotein</keyword>
<dbReference type="SUPFAM" id="SSF47336">
    <property type="entry name" value="ACP-like"/>
    <property type="match status" value="1"/>
</dbReference>
<feature type="domain" description="Carrier" evidence="3">
    <location>
        <begin position="13"/>
        <end position="86"/>
    </location>
</feature>
<dbReference type="InterPro" id="IPR009081">
    <property type="entry name" value="PP-bd_ACP"/>
</dbReference>
<dbReference type="Gene3D" id="1.10.1200.10">
    <property type="entry name" value="ACP-like"/>
    <property type="match status" value="1"/>
</dbReference>
<dbReference type="InterPro" id="IPR036736">
    <property type="entry name" value="ACP-like_sf"/>
</dbReference>
<accession>A0A8J3LPV9</accession>
<dbReference type="AlphaFoldDB" id="A0A8J3LPV9"/>
<dbReference type="Proteomes" id="UP000660339">
    <property type="component" value="Unassembled WGS sequence"/>
</dbReference>
<evidence type="ECO:0000256" key="2">
    <source>
        <dbReference type="ARBA" id="ARBA00022553"/>
    </source>
</evidence>
<dbReference type="GO" id="GO:0031177">
    <property type="term" value="F:phosphopantetheine binding"/>
    <property type="evidence" value="ECO:0007669"/>
    <property type="project" value="InterPro"/>
</dbReference>
<dbReference type="InterPro" id="IPR020806">
    <property type="entry name" value="PKS_PP-bd"/>
</dbReference>
<evidence type="ECO:0000259" key="3">
    <source>
        <dbReference type="PROSITE" id="PS50075"/>
    </source>
</evidence>
<comment type="caution">
    <text evidence="4">The sequence shown here is derived from an EMBL/GenBank/DDBJ whole genome shotgun (WGS) entry which is preliminary data.</text>
</comment>
<proteinExistence type="predicted"/>
<dbReference type="RefSeq" id="WP_166379074.1">
    <property type="nucleotide sequence ID" value="NZ_BAAATT010000005.1"/>
</dbReference>
<evidence type="ECO:0000313" key="5">
    <source>
        <dbReference type="Proteomes" id="UP000660339"/>
    </source>
</evidence>
<dbReference type="PROSITE" id="PS50075">
    <property type="entry name" value="CARRIER"/>
    <property type="match status" value="1"/>
</dbReference>
<reference evidence="4" key="1">
    <citation type="submission" date="2021-01" db="EMBL/GenBank/DDBJ databases">
        <title>Whole genome shotgun sequence of Catellatospora methionotrophica NBRC 14553.</title>
        <authorList>
            <person name="Komaki H."/>
            <person name="Tamura T."/>
        </authorList>
    </citation>
    <scope>NUCLEOTIDE SEQUENCE</scope>
    <source>
        <strain evidence="4">NBRC 14553</strain>
    </source>
</reference>
<evidence type="ECO:0000256" key="1">
    <source>
        <dbReference type="ARBA" id="ARBA00022450"/>
    </source>
</evidence>
<gene>
    <name evidence="4" type="ORF">Cme02nite_50420</name>
</gene>
<organism evidence="4 5">
    <name type="scientific">Catellatospora methionotrophica</name>
    <dbReference type="NCBI Taxonomy" id="121620"/>
    <lineage>
        <taxon>Bacteria</taxon>
        <taxon>Bacillati</taxon>
        <taxon>Actinomycetota</taxon>
        <taxon>Actinomycetes</taxon>
        <taxon>Micromonosporales</taxon>
        <taxon>Micromonosporaceae</taxon>
        <taxon>Catellatospora</taxon>
    </lineage>
</organism>
<name>A0A8J3LPV9_9ACTN</name>
<keyword evidence="1" id="KW-0596">Phosphopantetheine</keyword>
<dbReference type="Pfam" id="PF00550">
    <property type="entry name" value="PP-binding"/>
    <property type="match status" value="1"/>
</dbReference>
<evidence type="ECO:0000313" key="4">
    <source>
        <dbReference type="EMBL" id="GIG16710.1"/>
    </source>
</evidence>
<dbReference type="SMART" id="SM00823">
    <property type="entry name" value="PKS_PP"/>
    <property type="match status" value="1"/>
</dbReference>
<protein>
    <recommendedName>
        <fullName evidence="3">Carrier domain-containing protein</fullName>
    </recommendedName>
</protein>
<keyword evidence="5" id="KW-1185">Reference proteome</keyword>